<feature type="non-terminal residue" evidence="6">
    <location>
        <position position="1"/>
    </location>
</feature>
<evidence type="ECO:0000256" key="3">
    <source>
        <dbReference type="ARBA" id="ARBA00022912"/>
    </source>
</evidence>
<dbReference type="PROSITE" id="PS01032">
    <property type="entry name" value="PPM_1"/>
    <property type="match status" value="1"/>
</dbReference>
<organism evidence="6 7">
    <name type="scientific">Diploptera punctata</name>
    <name type="common">Pacific beetle cockroach</name>
    <dbReference type="NCBI Taxonomy" id="6984"/>
    <lineage>
        <taxon>Eukaryota</taxon>
        <taxon>Metazoa</taxon>
        <taxon>Ecdysozoa</taxon>
        <taxon>Arthropoda</taxon>
        <taxon>Hexapoda</taxon>
        <taxon>Insecta</taxon>
        <taxon>Pterygota</taxon>
        <taxon>Neoptera</taxon>
        <taxon>Polyneoptera</taxon>
        <taxon>Dictyoptera</taxon>
        <taxon>Blattodea</taxon>
        <taxon>Blaberoidea</taxon>
        <taxon>Blaberidae</taxon>
        <taxon>Diplopterinae</taxon>
        <taxon>Diploptera</taxon>
    </lineage>
</organism>
<gene>
    <name evidence="6" type="ORF">L9F63_003241</name>
</gene>
<dbReference type="EMBL" id="JASPKZ010007802">
    <property type="protein sequence ID" value="KAJ9582388.1"/>
    <property type="molecule type" value="Genomic_DNA"/>
</dbReference>
<accession>A0AAD8E9S6</accession>
<evidence type="ECO:0000256" key="2">
    <source>
        <dbReference type="ARBA" id="ARBA00022801"/>
    </source>
</evidence>
<dbReference type="GO" id="GO:0004722">
    <property type="term" value="F:protein serine/threonine phosphatase activity"/>
    <property type="evidence" value="ECO:0007669"/>
    <property type="project" value="InterPro"/>
</dbReference>
<evidence type="ECO:0000256" key="4">
    <source>
        <dbReference type="RuleBase" id="RU003465"/>
    </source>
</evidence>
<dbReference type="InterPro" id="IPR001932">
    <property type="entry name" value="PPM-type_phosphatase-like_dom"/>
</dbReference>
<protein>
    <recommendedName>
        <fullName evidence="5">PPM-type phosphatase domain-containing protein</fullName>
    </recommendedName>
</protein>
<dbReference type="SMART" id="SM00332">
    <property type="entry name" value="PP2Cc"/>
    <property type="match status" value="1"/>
</dbReference>
<name>A0AAD8E9S6_DIPPU</name>
<dbReference type="InterPro" id="IPR000222">
    <property type="entry name" value="PP2C_BS"/>
</dbReference>
<keyword evidence="7" id="KW-1185">Reference proteome</keyword>
<evidence type="ECO:0000313" key="7">
    <source>
        <dbReference type="Proteomes" id="UP001233999"/>
    </source>
</evidence>
<comment type="caution">
    <text evidence="6">The sequence shown here is derived from an EMBL/GenBank/DDBJ whole genome shotgun (WGS) entry which is preliminary data.</text>
</comment>
<proteinExistence type="inferred from homology"/>
<evidence type="ECO:0000313" key="6">
    <source>
        <dbReference type="EMBL" id="KAJ9582388.1"/>
    </source>
</evidence>
<keyword evidence="1" id="KW-0479">Metal-binding</keyword>
<dbReference type="Gene3D" id="3.60.40.10">
    <property type="entry name" value="PPM-type phosphatase domain"/>
    <property type="match status" value="1"/>
</dbReference>
<reference evidence="6" key="2">
    <citation type="submission" date="2023-05" db="EMBL/GenBank/DDBJ databases">
        <authorList>
            <person name="Fouks B."/>
        </authorList>
    </citation>
    <scope>NUCLEOTIDE SEQUENCE</scope>
    <source>
        <strain evidence="6">Stay&amp;Tobe</strain>
        <tissue evidence="6">Testes</tissue>
    </source>
</reference>
<dbReference type="InterPro" id="IPR015655">
    <property type="entry name" value="PP2C"/>
</dbReference>
<evidence type="ECO:0000259" key="5">
    <source>
        <dbReference type="PROSITE" id="PS51746"/>
    </source>
</evidence>
<dbReference type="GO" id="GO:0046872">
    <property type="term" value="F:metal ion binding"/>
    <property type="evidence" value="ECO:0007669"/>
    <property type="project" value="UniProtKB-KW"/>
</dbReference>
<keyword evidence="3 4" id="KW-0904">Protein phosphatase</keyword>
<evidence type="ECO:0000256" key="1">
    <source>
        <dbReference type="ARBA" id="ARBA00022723"/>
    </source>
</evidence>
<dbReference type="PROSITE" id="PS51746">
    <property type="entry name" value="PPM_2"/>
    <property type="match status" value="1"/>
</dbReference>
<keyword evidence="2 4" id="KW-0378">Hydrolase</keyword>
<feature type="domain" description="PPM-type phosphatase" evidence="5">
    <location>
        <begin position="38"/>
        <end position="269"/>
    </location>
</feature>
<dbReference type="SUPFAM" id="SSF81606">
    <property type="entry name" value="PP2C-like"/>
    <property type="match status" value="1"/>
</dbReference>
<dbReference type="PANTHER" id="PTHR13832:SF818">
    <property type="entry name" value="SD03870P"/>
    <property type="match status" value="1"/>
</dbReference>
<dbReference type="Pfam" id="PF00481">
    <property type="entry name" value="PP2C"/>
    <property type="match status" value="1"/>
</dbReference>
<reference evidence="6" key="1">
    <citation type="journal article" date="2023" name="IScience">
        <title>Live-bearing cockroach genome reveals convergent evolutionary mechanisms linked to viviparity in insects and beyond.</title>
        <authorList>
            <person name="Fouks B."/>
            <person name="Harrison M.C."/>
            <person name="Mikhailova A.A."/>
            <person name="Marchal E."/>
            <person name="English S."/>
            <person name="Carruthers M."/>
            <person name="Jennings E.C."/>
            <person name="Chiamaka E.L."/>
            <person name="Frigard R.A."/>
            <person name="Pippel M."/>
            <person name="Attardo G.M."/>
            <person name="Benoit J.B."/>
            <person name="Bornberg-Bauer E."/>
            <person name="Tobe S.S."/>
        </authorList>
    </citation>
    <scope>NUCLEOTIDE SEQUENCE</scope>
    <source>
        <strain evidence="6">Stay&amp;Tobe</strain>
    </source>
</reference>
<dbReference type="Proteomes" id="UP001233999">
    <property type="component" value="Unassembled WGS sequence"/>
</dbReference>
<dbReference type="InterPro" id="IPR036457">
    <property type="entry name" value="PPM-type-like_dom_sf"/>
</dbReference>
<comment type="similarity">
    <text evidence="4">Belongs to the PP2C family.</text>
</comment>
<dbReference type="CDD" id="cd00143">
    <property type="entry name" value="PP2Cc"/>
    <property type="match status" value="1"/>
</dbReference>
<sequence length="269" mass="30373">YQPLKLMQVVTGKVNEVCLRYHDNGKLASLPPPSPGPPISSCAIKNTRRRMEDRHVIIEDFHGVFSVQDRSPASFYAVFDGHAGTDAAMYSVSHLHQFLAESPYYPTDPERALKDAFFRTDSLFLEKSNRENLRSGTTALCALLRPKEKMLYVAWLGDSQALLVREGTAIQMVSPHKPYRQDERDRIENMGGCVVFWGTWRVNGQLAVSRAIGDLEYKPYVTSEPDVKAVSLDGTEDFLILACDGLWDFVREEDAVEAVYQQLHEAPVY</sequence>
<feature type="non-terminal residue" evidence="6">
    <location>
        <position position="269"/>
    </location>
</feature>
<dbReference type="PANTHER" id="PTHR13832">
    <property type="entry name" value="PROTEIN PHOSPHATASE 2C"/>
    <property type="match status" value="1"/>
</dbReference>
<dbReference type="AlphaFoldDB" id="A0AAD8E9S6"/>